<evidence type="ECO:0000313" key="1">
    <source>
        <dbReference type="EMBL" id="MBF8150500.1"/>
    </source>
</evidence>
<dbReference type="PANTHER" id="PTHR42830:SF2">
    <property type="entry name" value="OSMC_OHR FAMILY PROTEIN"/>
    <property type="match status" value="1"/>
</dbReference>
<comment type="caution">
    <text evidence="1">The sequence shown here is derived from an EMBL/GenBank/DDBJ whole genome shotgun (WGS) entry which is preliminary data.</text>
</comment>
<evidence type="ECO:0000313" key="2">
    <source>
        <dbReference type="Proteomes" id="UP000611215"/>
    </source>
</evidence>
<protein>
    <submittedName>
        <fullName evidence="1">OsmC family protein</fullName>
    </submittedName>
</protein>
<name>A0ABS0EJ62_9FLAO</name>
<dbReference type="Pfam" id="PF02566">
    <property type="entry name" value="OsmC"/>
    <property type="match status" value="1"/>
</dbReference>
<dbReference type="InterPro" id="IPR052707">
    <property type="entry name" value="OsmC_Ohr_Peroxiredoxin"/>
</dbReference>
<sequence>MDKHTYNVNINWIEDRKGTMCSPELTNDETQESNCVEVATPPEFPGGMKHIWSPEHLFTAAVSSCLMTTFLAIAEYSKLEFVSFKCGSKGILEKVDGKFVMSEIVLFPEVVIADESKRERTERIVEKAEKACLISNSITSKITMEVKISVQNN</sequence>
<reference evidence="1 2" key="1">
    <citation type="submission" date="2020-11" db="EMBL/GenBank/DDBJ databases">
        <title>Winogradskyella marina sp. nov., isolated from marine sediment.</title>
        <authorList>
            <person name="Bo J."/>
            <person name="Wang S."/>
            <person name="Song X."/>
            <person name="Du Z."/>
        </authorList>
    </citation>
    <scope>NUCLEOTIDE SEQUENCE [LARGE SCALE GENOMIC DNA]</scope>
    <source>
        <strain evidence="1 2">F6397</strain>
    </source>
</reference>
<dbReference type="InterPro" id="IPR003718">
    <property type="entry name" value="OsmC/Ohr_fam"/>
</dbReference>
<organism evidence="1 2">
    <name type="scientific">Winogradskyella marina</name>
    <dbReference type="NCBI Taxonomy" id="2785530"/>
    <lineage>
        <taxon>Bacteria</taxon>
        <taxon>Pseudomonadati</taxon>
        <taxon>Bacteroidota</taxon>
        <taxon>Flavobacteriia</taxon>
        <taxon>Flavobacteriales</taxon>
        <taxon>Flavobacteriaceae</taxon>
        <taxon>Winogradskyella</taxon>
    </lineage>
</organism>
<dbReference type="InterPro" id="IPR036102">
    <property type="entry name" value="OsmC/Ohrsf"/>
</dbReference>
<dbReference type="InterPro" id="IPR015946">
    <property type="entry name" value="KH_dom-like_a/b"/>
</dbReference>
<dbReference type="RefSeq" id="WP_195871760.1">
    <property type="nucleotide sequence ID" value="NZ_JADOET010000009.1"/>
</dbReference>
<dbReference type="EMBL" id="JADOET010000009">
    <property type="protein sequence ID" value="MBF8150500.1"/>
    <property type="molecule type" value="Genomic_DNA"/>
</dbReference>
<accession>A0ABS0EJ62</accession>
<dbReference type="PANTHER" id="PTHR42830">
    <property type="entry name" value="OSMOTICALLY INDUCIBLE FAMILY PROTEIN"/>
    <property type="match status" value="1"/>
</dbReference>
<proteinExistence type="predicted"/>
<dbReference type="Proteomes" id="UP000611215">
    <property type="component" value="Unassembled WGS sequence"/>
</dbReference>
<gene>
    <name evidence="1" type="ORF">ITJ86_11370</name>
</gene>
<keyword evidence="2" id="KW-1185">Reference proteome</keyword>
<dbReference type="SUPFAM" id="SSF82784">
    <property type="entry name" value="OsmC-like"/>
    <property type="match status" value="1"/>
</dbReference>
<dbReference type="Gene3D" id="3.30.300.20">
    <property type="match status" value="1"/>
</dbReference>